<protein>
    <recommendedName>
        <fullName evidence="2">DUF7730 domain-containing protein</fullName>
    </recommendedName>
</protein>
<gene>
    <name evidence="3" type="ORF">EJ04DRAFT_479405</name>
</gene>
<evidence type="ECO:0000259" key="2">
    <source>
        <dbReference type="Pfam" id="PF24864"/>
    </source>
</evidence>
<feature type="region of interest" description="Disordered" evidence="1">
    <location>
        <begin position="22"/>
        <end position="83"/>
    </location>
</feature>
<organism evidence="3 4">
    <name type="scientific">Polyplosphaeria fusca</name>
    <dbReference type="NCBI Taxonomy" id="682080"/>
    <lineage>
        <taxon>Eukaryota</taxon>
        <taxon>Fungi</taxon>
        <taxon>Dikarya</taxon>
        <taxon>Ascomycota</taxon>
        <taxon>Pezizomycotina</taxon>
        <taxon>Dothideomycetes</taxon>
        <taxon>Pleosporomycetidae</taxon>
        <taxon>Pleosporales</taxon>
        <taxon>Tetraplosphaeriaceae</taxon>
        <taxon>Polyplosphaeria</taxon>
    </lineage>
</organism>
<dbReference type="Proteomes" id="UP000799444">
    <property type="component" value="Unassembled WGS sequence"/>
</dbReference>
<dbReference type="EMBL" id="ML996347">
    <property type="protein sequence ID" value="KAF2727209.1"/>
    <property type="molecule type" value="Genomic_DNA"/>
</dbReference>
<sequence>MTHPPMKSKFLNCLPPIRWVPHDIPQSPLPSSPPAPPRKTLFPHRHRKPSHDPSHSSSLLPPPHRRKSTLSISSQPDSALDARTHAQHQSSFFARLPLELRRMVYEFVIGESAVVHLTLGSRARFGHFVCSAGERGEGGECGCRVLVGGRKGLEMGGWWMGVLGVCRRMYTEAIPHLYAPHTFSLLHVTHLLYLPTRLPSARLNSIRTLRLRWAIRALPFLRRGPSRKYAYPEDTVNWQRGWQILARMKGLRDLRVVLVDPTPGRTWEARWLDLEEQLLEPVKEVVGPRWFEVVLPYASCETDWDMGESRVVLRVPVEDGDEE</sequence>
<dbReference type="OrthoDB" id="4757095at2759"/>
<dbReference type="Pfam" id="PF24864">
    <property type="entry name" value="DUF7730"/>
    <property type="match status" value="1"/>
</dbReference>
<evidence type="ECO:0000313" key="4">
    <source>
        <dbReference type="Proteomes" id="UP000799444"/>
    </source>
</evidence>
<feature type="domain" description="DUF7730" evidence="2">
    <location>
        <begin position="85"/>
        <end position="316"/>
    </location>
</feature>
<keyword evidence="4" id="KW-1185">Reference proteome</keyword>
<dbReference type="PANTHER" id="PTHR38790">
    <property type="entry name" value="2EXR DOMAIN-CONTAINING PROTEIN-RELATED"/>
    <property type="match status" value="1"/>
</dbReference>
<comment type="caution">
    <text evidence="3">The sequence shown here is derived from an EMBL/GenBank/DDBJ whole genome shotgun (WGS) entry which is preliminary data.</text>
</comment>
<accession>A0A9P4QIR9</accession>
<dbReference type="AlphaFoldDB" id="A0A9P4QIR9"/>
<evidence type="ECO:0000256" key="1">
    <source>
        <dbReference type="SAM" id="MobiDB-lite"/>
    </source>
</evidence>
<evidence type="ECO:0000313" key="3">
    <source>
        <dbReference type="EMBL" id="KAF2727209.1"/>
    </source>
</evidence>
<feature type="compositionally biased region" description="Pro residues" evidence="1">
    <location>
        <begin position="27"/>
        <end position="37"/>
    </location>
</feature>
<reference evidence="3" key="1">
    <citation type="journal article" date="2020" name="Stud. Mycol.">
        <title>101 Dothideomycetes genomes: a test case for predicting lifestyles and emergence of pathogens.</title>
        <authorList>
            <person name="Haridas S."/>
            <person name="Albert R."/>
            <person name="Binder M."/>
            <person name="Bloem J."/>
            <person name="Labutti K."/>
            <person name="Salamov A."/>
            <person name="Andreopoulos B."/>
            <person name="Baker S."/>
            <person name="Barry K."/>
            <person name="Bills G."/>
            <person name="Bluhm B."/>
            <person name="Cannon C."/>
            <person name="Castanera R."/>
            <person name="Culley D."/>
            <person name="Daum C."/>
            <person name="Ezra D."/>
            <person name="Gonzalez J."/>
            <person name="Henrissat B."/>
            <person name="Kuo A."/>
            <person name="Liang C."/>
            <person name="Lipzen A."/>
            <person name="Lutzoni F."/>
            <person name="Magnuson J."/>
            <person name="Mondo S."/>
            <person name="Nolan M."/>
            <person name="Ohm R."/>
            <person name="Pangilinan J."/>
            <person name="Park H.-J."/>
            <person name="Ramirez L."/>
            <person name="Alfaro M."/>
            <person name="Sun H."/>
            <person name="Tritt A."/>
            <person name="Yoshinaga Y."/>
            <person name="Zwiers L.-H."/>
            <person name="Turgeon B."/>
            <person name="Goodwin S."/>
            <person name="Spatafora J."/>
            <person name="Crous P."/>
            <person name="Grigoriev I."/>
        </authorList>
    </citation>
    <scope>NUCLEOTIDE SEQUENCE</scope>
    <source>
        <strain evidence="3">CBS 125425</strain>
    </source>
</reference>
<dbReference type="PANTHER" id="PTHR38790:SF9">
    <property type="entry name" value="F-BOX DOMAIN-CONTAINING PROTEIN"/>
    <property type="match status" value="1"/>
</dbReference>
<proteinExistence type="predicted"/>
<name>A0A9P4QIR9_9PLEO</name>
<dbReference type="InterPro" id="IPR056632">
    <property type="entry name" value="DUF7730"/>
</dbReference>